<dbReference type="PRINTS" id="PR00987">
    <property type="entry name" value="TRNASYNTHGLU"/>
</dbReference>
<evidence type="ECO:0000313" key="14">
    <source>
        <dbReference type="EMBL" id="MBF7954857.1"/>
    </source>
</evidence>
<keyword evidence="7 9" id="KW-0030">Aminoacyl-tRNA synthetase</keyword>
<comment type="subunit">
    <text evidence="9">Monomer.</text>
</comment>
<evidence type="ECO:0000256" key="2">
    <source>
        <dbReference type="ARBA" id="ARBA00022490"/>
    </source>
</evidence>
<keyword evidence="4 9" id="KW-0547">Nucleotide-binding</keyword>
<dbReference type="NCBIfam" id="TIGR00440">
    <property type="entry name" value="glnS"/>
    <property type="match status" value="1"/>
</dbReference>
<dbReference type="Pfam" id="PF00749">
    <property type="entry name" value="tRNA-synt_1c"/>
    <property type="match status" value="1"/>
</dbReference>
<dbReference type="HAMAP" id="MF_00126">
    <property type="entry name" value="Gln_tRNA_synth"/>
    <property type="match status" value="1"/>
</dbReference>
<evidence type="ECO:0000256" key="1">
    <source>
        <dbReference type="ARBA" id="ARBA00005594"/>
    </source>
</evidence>
<dbReference type="CDD" id="cd00807">
    <property type="entry name" value="GlnRS_core"/>
    <property type="match status" value="1"/>
</dbReference>
<evidence type="ECO:0000259" key="11">
    <source>
        <dbReference type="Pfam" id="PF00749"/>
    </source>
</evidence>
<accession>A0ABS0DLT2</accession>
<dbReference type="InterPro" id="IPR050132">
    <property type="entry name" value="Gln/Glu-tRNA_Ligase"/>
</dbReference>
<feature type="binding site" evidence="9">
    <location>
        <begin position="41"/>
        <end position="47"/>
    </location>
    <ligand>
        <name>ATP</name>
        <dbReference type="ChEBI" id="CHEBI:30616"/>
    </ligand>
</feature>
<sequence length="556" mass="63919">MSEAEARPTNFIRQIIDEDLATGKHNTVHTRFPPEPNGYLHIGHAKSICLNFGIAQDYQGQCNLRFDDTNPAKEDIEFVESIKHDVQWLGFDWSGDIHYSSDYFDQLHAYALELINKGLAYVDELSPDQIREYRGSLTSPGKNSPYRDRSVEENIALFEKMRNGEFAEGAACLRAKIDMASPFFVMRDPVLYRIKFAEHHQTGKKWCIYPMYDFTHCISDALEGITHSLCTLEFQDNRRLYDWVLDNISIPCHPRQYEFSRLNLEYSIMSKRKLNQLVTEKIVEGWDDPRMPTVSGLRRRGYTAASIREFCRRIGVTKQDNNVEMMALESCIRDDLNENAPRAMAVINPVKVIIENFTGDDVQRVKMPNHPSKPEMGTREVPFTREIYIDQADFREEANKQYKRLVLGKEVRLRNAYVIKAERIEKDAEGNITTIFCSYDIDTLSKDPADGRKVKGVIHWVSASEGKPAEFRLYDRLFSVANPGQAEDFLTTINPESLVISHGFVEPSLVAAQAEISLQFEREGYFCADSRYSSAEHLVFNRTVGLRDTWESKPVV</sequence>
<dbReference type="InterPro" id="IPR022861">
    <property type="entry name" value="Gln_tRNA_ligase_bac"/>
</dbReference>
<keyword evidence="5 9" id="KW-0067">ATP-binding</keyword>
<dbReference type="Gene3D" id="3.90.800.10">
    <property type="entry name" value="Glutamyl-tRNA Synthetase, Domain 3"/>
    <property type="match status" value="1"/>
</dbReference>
<dbReference type="EC" id="6.1.1.18" evidence="9"/>
<organism evidence="14 15">
    <name type="scientific">Rahnella victoriana</name>
    <dbReference type="NCBI Taxonomy" id="1510570"/>
    <lineage>
        <taxon>Bacteria</taxon>
        <taxon>Pseudomonadati</taxon>
        <taxon>Pseudomonadota</taxon>
        <taxon>Gammaproteobacteria</taxon>
        <taxon>Enterobacterales</taxon>
        <taxon>Yersiniaceae</taxon>
        <taxon>Rahnella</taxon>
    </lineage>
</organism>
<dbReference type="GO" id="GO:0004819">
    <property type="term" value="F:glutamine-tRNA ligase activity"/>
    <property type="evidence" value="ECO:0007669"/>
    <property type="project" value="UniProtKB-EC"/>
</dbReference>
<dbReference type="InterPro" id="IPR020059">
    <property type="entry name" value="Glu/Gln-tRNA-synth_Ib_codon-bd"/>
</dbReference>
<comment type="subcellular location">
    <subcellularLocation>
        <location evidence="9">Cytoplasm</location>
    </subcellularLocation>
</comment>
<keyword evidence="15" id="KW-1185">Reference proteome</keyword>
<dbReference type="Gene3D" id="2.40.240.10">
    <property type="entry name" value="Ribosomal Protein L25, Chain P"/>
    <property type="match status" value="2"/>
</dbReference>
<keyword evidence="3 9" id="KW-0436">Ligase</keyword>
<feature type="binding site" evidence="9">
    <location>
        <position position="212"/>
    </location>
    <ligand>
        <name>L-glutamine</name>
        <dbReference type="ChEBI" id="CHEBI:58359"/>
    </ligand>
</feature>
<evidence type="ECO:0000256" key="8">
    <source>
        <dbReference type="ARBA" id="ARBA00048270"/>
    </source>
</evidence>
<dbReference type="SUPFAM" id="SSF52374">
    <property type="entry name" value="Nucleotidylyl transferase"/>
    <property type="match status" value="1"/>
</dbReference>
<feature type="binding site" evidence="9">
    <location>
        <begin position="35"/>
        <end position="37"/>
    </location>
    <ligand>
        <name>ATP</name>
        <dbReference type="ChEBI" id="CHEBI:30616"/>
    </ligand>
</feature>
<dbReference type="PANTHER" id="PTHR43097">
    <property type="entry name" value="GLUTAMINE-TRNA LIGASE"/>
    <property type="match status" value="1"/>
</dbReference>
<dbReference type="PROSITE" id="PS00178">
    <property type="entry name" value="AA_TRNA_LIGASE_I"/>
    <property type="match status" value="1"/>
</dbReference>
<reference evidence="14 15" key="1">
    <citation type="submission" date="2020-11" db="EMBL/GenBank/DDBJ databases">
        <title>Taxonomic investigation of Rahnella spp.</title>
        <authorList>
            <person name="Lee S.D."/>
        </authorList>
    </citation>
    <scope>NUCLEOTIDE SEQUENCE [LARGE SCALE GENOMIC DNA]</scope>
    <source>
        <strain evidence="14 15">SAP-10</strain>
    </source>
</reference>
<feature type="domain" description="Glutamyl/glutaminyl-tRNA synthetase class Ib catalytic" evidence="11">
    <location>
        <begin position="28"/>
        <end position="337"/>
    </location>
</feature>
<dbReference type="NCBIfam" id="NF011291">
    <property type="entry name" value="PRK14703.1"/>
    <property type="match status" value="1"/>
</dbReference>
<dbReference type="InterPro" id="IPR004514">
    <property type="entry name" value="Gln-tRNA-synth"/>
</dbReference>
<feature type="domain" description="Glutamyl/glutaminyl-tRNA synthetase class Ib anti-codon binding" evidence="12">
    <location>
        <begin position="340"/>
        <end position="440"/>
    </location>
</feature>
<comment type="caution">
    <text evidence="14">The sequence shown here is derived from an EMBL/GenBank/DDBJ whole genome shotgun (WGS) entry which is preliminary data.</text>
</comment>
<dbReference type="InterPro" id="IPR001412">
    <property type="entry name" value="aa-tRNA-synth_I_CS"/>
</dbReference>
<evidence type="ECO:0000256" key="9">
    <source>
        <dbReference type="HAMAP-Rule" id="MF_00126"/>
    </source>
</evidence>
<gene>
    <name evidence="9 14" type="primary">glnS</name>
    <name evidence="14" type="ORF">IV431_04730</name>
</gene>
<keyword evidence="6 9" id="KW-0648">Protein biosynthesis</keyword>
<evidence type="ECO:0000256" key="6">
    <source>
        <dbReference type="ARBA" id="ARBA00022917"/>
    </source>
</evidence>
<dbReference type="Pfam" id="PF03950">
    <property type="entry name" value="tRNA-synt_1c_C"/>
    <property type="match status" value="1"/>
</dbReference>
<dbReference type="InterPro" id="IPR020058">
    <property type="entry name" value="Glu/Gln-tRNA-synth_Ib_cat-dom"/>
</dbReference>
<feature type="binding site" evidence="9">
    <location>
        <position position="231"/>
    </location>
    <ligand>
        <name>ATP</name>
        <dbReference type="ChEBI" id="CHEBI:30616"/>
    </ligand>
</feature>
<feature type="short sequence motif" description="'HIGH' region" evidence="9">
    <location>
        <begin position="34"/>
        <end position="44"/>
    </location>
</feature>
<dbReference type="InterPro" id="IPR020061">
    <property type="entry name" value="Glu_tRNA_lig_a-bdl"/>
</dbReference>
<dbReference type="Proteomes" id="UP000600307">
    <property type="component" value="Unassembled WGS sequence"/>
</dbReference>
<evidence type="ECO:0000259" key="13">
    <source>
        <dbReference type="Pfam" id="PF20974"/>
    </source>
</evidence>
<proteinExistence type="inferred from homology"/>
<dbReference type="InterPro" id="IPR000924">
    <property type="entry name" value="Glu/Gln-tRNA-synth"/>
</dbReference>
<dbReference type="Gene3D" id="3.40.50.620">
    <property type="entry name" value="HUPs"/>
    <property type="match status" value="1"/>
</dbReference>
<feature type="binding site" evidence="9">
    <location>
        <position position="67"/>
    </location>
    <ligand>
        <name>L-glutamine</name>
        <dbReference type="ChEBI" id="CHEBI:58359"/>
    </ligand>
</feature>
<dbReference type="InterPro" id="IPR020056">
    <property type="entry name" value="Rbsml_bL25/Gln-tRNA_synth_N"/>
</dbReference>
<feature type="binding site" evidence="9">
    <location>
        <begin position="269"/>
        <end position="271"/>
    </location>
    <ligand>
        <name>ATP</name>
        <dbReference type="ChEBI" id="CHEBI:30616"/>
    </ligand>
</feature>
<evidence type="ECO:0000256" key="7">
    <source>
        <dbReference type="ARBA" id="ARBA00023146"/>
    </source>
</evidence>
<evidence type="ECO:0000256" key="3">
    <source>
        <dbReference type="ARBA" id="ARBA00022598"/>
    </source>
</evidence>
<dbReference type="EMBL" id="JADOBH010000001">
    <property type="protein sequence ID" value="MBF7954857.1"/>
    <property type="molecule type" value="Genomic_DNA"/>
</dbReference>
<dbReference type="Pfam" id="PF20974">
    <property type="entry name" value="tRNA-synt_1c_C2"/>
    <property type="match status" value="1"/>
</dbReference>
<protein>
    <recommendedName>
        <fullName evidence="9">Glutamine--tRNA ligase</fullName>
        <ecNumber evidence="9">6.1.1.18</ecNumber>
    </recommendedName>
    <alternativeName>
        <fullName evidence="9">Glutaminyl-tRNA synthetase</fullName>
        <shortName evidence="9">GlnRS</shortName>
    </alternativeName>
</protein>
<feature type="domain" description="tRNA synthetases class I (E and Q) anti-codon binding" evidence="13">
    <location>
        <begin position="457"/>
        <end position="529"/>
    </location>
</feature>
<dbReference type="RefSeq" id="WP_119826633.1">
    <property type="nucleotide sequence ID" value="NZ_CBCSED010000001.1"/>
</dbReference>
<comment type="similarity">
    <text evidence="1 9 10">Belongs to the class-I aminoacyl-tRNA synthetase family.</text>
</comment>
<comment type="caution">
    <text evidence="9">Lacks conserved residue(s) required for the propagation of feature annotation.</text>
</comment>
<keyword evidence="2 9" id="KW-0963">Cytoplasm</keyword>
<feature type="short sequence motif" description="'KMSKS' region" evidence="9">
    <location>
        <begin position="268"/>
        <end position="272"/>
    </location>
</feature>
<dbReference type="InterPro" id="IPR011035">
    <property type="entry name" value="Ribosomal_bL25/Gln-tRNA_synth"/>
</dbReference>
<dbReference type="SUPFAM" id="SSF50715">
    <property type="entry name" value="Ribosomal protein L25-like"/>
    <property type="match status" value="1"/>
</dbReference>
<evidence type="ECO:0000256" key="10">
    <source>
        <dbReference type="RuleBase" id="RU363037"/>
    </source>
</evidence>
<evidence type="ECO:0000313" key="15">
    <source>
        <dbReference type="Proteomes" id="UP000600307"/>
    </source>
</evidence>
<dbReference type="PANTHER" id="PTHR43097:SF5">
    <property type="entry name" value="GLUTAMATE--TRNA LIGASE"/>
    <property type="match status" value="1"/>
</dbReference>
<evidence type="ECO:0000256" key="5">
    <source>
        <dbReference type="ARBA" id="ARBA00022840"/>
    </source>
</evidence>
<evidence type="ECO:0000259" key="12">
    <source>
        <dbReference type="Pfam" id="PF03950"/>
    </source>
</evidence>
<feature type="binding site" evidence="9">
    <location>
        <begin position="261"/>
        <end position="262"/>
    </location>
    <ligand>
        <name>ATP</name>
        <dbReference type="ChEBI" id="CHEBI:30616"/>
    </ligand>
</feature>
<dbReference type="Gene3D" id="1.10.1160.10">
    <property type="entry name" value="Glutamyl-trna Synthetase, Domain 2"/>
    <property type="match status" value="1"/>
</dbReference>
<comment type="catalytic activity">
    <reaction evidence="8 9">
        <text>tRNA(Gln) + L-glutamine + ATP = L-glutaminyl-tRNA(Gln) + AMP + diphosphate</text>
        <dbReference type="Rhea" id="RHEA:20121"/>
        <dbReference type="Rhea" id="RHEA-COMP:9662"/>
        <dbReference type="Rhea" id="RHEA-COMP:9681"/>
        <dbReference type="ChEBI" id="CHEBI:30616"/>
        <dbReference type="ChEBI" id="CHEBI:33019"/>
        <dbReference type="ChEBI" id="CHEBI:58359"/>
        <dbReference type="ChEBI" id="CHEBI:78442"/>
        <dbReference type="ChEBI" id="CHEBI:78521"/>
        <dbReference type="ChEBI" id="CHEBI:456215"/>
        <dbReference type="EC" id="6.1.1.18"/>
    </reaction>
</comment>
<dbReference type="InterPro" id="IPR014729">
    <property type="entry name" value="Rossmann-like_a/b/a_fold"/>
</dbReference>
<evidence type="ECO:0000256" key="4">
    <source>
        <dbReference type="ARBA" id="ARBA00022741"/>
    </source>
</evidence>
<dbReference type="InterPro" id="IPR049437">
    <property type="entry name" value="tRNA-synt_1c_C2"/>
</dbReference>
<name>A0ABS0DLT2_9GAMM</name>